<dbReference type="RefSeq" id="WP_104699272.1">
    <property type="nucleotide sequence ID" value="NZ_FZPP01000003.1"/>
</dbReference>
<dbReference type="InterPro" id="IPR036291">
    <property type="entry name" value="NAD(P)-bd_dom_sf"/>
</dbReference>
<reference evidence="2 3" key="1">
    <citation type="submission" date="2018-04" db="EMBL/GenBank/DDBJ databases">
        <title>Novel Campyloabacter and Helicobacter Species and Strains.</title>
        <authorList>
            <person name="Mannion A.J."/>
            <person name="Shen Z."/>
            <person name="Fox J.G."/>
        </authorList>
    </citation>
    <scope>NUCLEOTIDE SEQUENCE [LARGE SCALE GENOMIC DNA]</scope>
    <source>
        <strain evidence="2 3">MIT 98-6070</strain>
    </source>
</reference>
<protein>
    <submittedName>
        <fullName evidence="2">CoA-binding protein</fullName>
    </submittedName>
</protein>
<proteinExistence type="predicted"/>
<dbReference type="OrthoDB" id="9804695at2"/>
<dbReference type="AlphaFoldDB" id="A0A3D8I758"/>
<name>A0A3D8I758_9HELI</name>
<dbReference type="Pfam" id="PF13380">
    <property type="entry name" value="CoA_binding_2"/>
    <property type="match status" value="1"/>
</dbReference>
<feature type="domain" description="CoA-binding" evidence="1">
    <location>
        <begin position="19"/>
        <end position="144"/>
    </location>
</feature>
<dbReference type="PANTHER" id="PTHR33303">
    <property type="entry name" value="CYTOPLASMIC PROTEIN-RELATED"/>
    <property type="match status" value="1"/>
</dbReference>
<keyword evidence="3" id="KW-1185">Reference proteome</keyword>
<evidence type="ECO:0000259" key="1">
    <source>
        <dbReference type="Pfam" id="PF13380"/>
    </source>
</evidence>
<gene>
    <name evidence="2" type="ORF">CQA63_00310</name>
</gene>
<dbReference type="Proteomes" id="UP000256599">
    <property type="component" value="Unassembled WGS sequence"/>
</dbReference>
<dbReference type="Gene3D" id="3.40.50.720">
    <property type="entry name" value="NAD(P)-binding Rossmann-like Domain"/>
    <property type="match status" value="1"/>
</dbReference>
<organism evidence="2 3">
    <name type="scientific">Helicobacter marmotae</name>
    <dbReference type="NCBI Taxonomy" id="152490"/>
    <lineage>
        <taxon>Bacteria</taxon>
        <taxon>Pseudomonadati</taxon>
        <taxon>Campylobacterota</taxon>
        <taxon>Epsilonproteobacteria</taxon>
        <taxon>Campylobacterales</taxon>
        <taxon>Helicobacteraceae</taxon>
        <taxon>Helicobacter</taxon>
    </lineage>
</organism>
<comment type="caution">
    <text evidence="2">The sequence shown here is derived from an EMBL/GenBank/DDBJ whole genome shotgun (WGS) entry which is preliminary data.</text>
</comment>
<dbReference type="SUPFAM" id="SSF51735">
    <property type="entry name" value="NAD(P)-binding Rossmann-fold domains"/>
    <property type="match status" value="1"/>
</dbReference>
<dbReference type="InterPro" id="IPR003781">
    <property type="entry name" value="CoA-bd"/>
</dbReference>
<sequence length="148" mass="16429">MAHHLNDTQKQEILQKAQVICIIGLSPDSSKSSYGVAEFLLSQGKQIVPIYPRGGIILGCRAYTSIKEAWEALRAQGRHCDIINIFRKSEALGEVLSEISCLQGIAQEQPCIWVQLGLHSVQAYQIATSCGLMYEEDSCIAIEYQRLC</sequence>
<dbReference type="PANTHER" id="PTHR33303:SF2">
    <property type="entry name" value="COA-BINDING DOMAIN-CONTAINING PROTEIN"/>
    <property type="match status" value="1"/>
</dbReference>
<dbReference type="EMBL" id="NXLR01000001">
    <property type="protein sequence ID" value="RDU60989.1"/>
    <property type="molecule type" value="Genomic_DNA"/>
</dbReference>
<evidence type="ECO:0000313" key="2">
    <source>
        <dbReference type="EMBL" id="RDU60989.1"/>
    </source>
</evidence>
<accession>A0A3D8I758</accession>
<evidence type="ECO:0000313" key="3">
    <source>
        <dbReference type="Proteomes" id="UP000256599"/>
    </source>
</evidence>